<gene>
    <name evidence="2" type="ORF">SVIM_LOCUS9411</name>
</gene>
<reference evidence="2" key="1">
    <citation type="submission" date="2019-03" db="EMBL/GenBank/DDBJ databases">
        <authorList>
            <person name="Mank J."/>
            <person name="Almeida P."/>
        </authorList>
    </citation>
    <scope>NUCLEOTIDE SEQUENCE</scope>
    <source>
        <strain evidence="2">78183</strain>
    </source>
</reference>
<feature type="region of interest" description="Disordered" evidence="1">
    <location>
        <begin position="55"/>
        <end position="83"/>
    </location>
</feature>
<sequence>MEEAGIANIFHKSKKFQRILKSVRSLPCIPTDQRKRARALTPVYSYSRVVEQSTPEVPSPLNLVPTRGAEEKKRKNNLGVLKQ</sequence>
<dbReference type="AlphaFoldDB" id="A0A6N2K7X7"/>
<protein>
    <submittedName>
        <fullName evidence="2">Uncharacterized protein</fullName>
    </submittedName>
</protein>
<proteinExistence type="predicted"/>
<dbReference type="EMBL" id="CAADRP010000001">
    <property type="protein sequence ID" value="VFU20922.1"/>
    <property type="molecule type" value="Genomic_DNA"/>
</dbReference>
<name>A0A6N2K7X7_SALVM</name>
<evidence type="ECO:0000256" key="1">
    <source>
        <dbReference type="SAM" id="MobiDB-lite"/>
    </source>
</evidence>
<evidence type="ECO:0000313" key="2">
    <source>
        <dbReference type="EMBL" id="VFU20922.1"/>
    </source>
</evidence>
<organism evidence="2">
    <name type="scientific">Salix viminalis</name>
    <name type="common">Common osier</name>
    <name type="synonym">Basket willow</name>
    <dbReference type="NCBI Taxonomy" id="40686"/>
    <lineage>
        <taxon>Eukaryota</taxon>
        <taxon>Viridiplantae</taxon>
        <taxon>Streptophyta</taxon>
        <taxon>Embryophyta</taxon>
        <taxon>Tracheophyta</taxon>
        <taxon>Spermatophyta</taxon>
        <taxon>Magnoliopsida</taxon>
        <taxon>eudicotyledons</taxon>
        <taxon>Gunneridae</taxon>
        <taxon>Pentapetalae</taxon>
        <taxon>rosids</taxon>
        <taxon>fabids</taxon>
        <taxon>Malpighiales</taxon>
        <taxon>Salicaceae</taxon>
        <taxon>Saliceae</taxon>
        <taxon>Salix</taxon>
    </lineage>
</organism>
<accession>A0A6N2K7X7</accession>